<name>A0ACC0ETA4_9BASI</name>
<keyword evidence="2" id="KW-1185">Reference proteome</keyword>
<reference evidence="2" key="2">
    <citation type="journal article" date="2018" name="Mol. Plant Microbe Interact.">
        <title>Genome sequence resources for the wheat stripe rust pathogen (Puccinia striiformis f. sp. tritici) and the barley stripe rust pathogen (Puccinia striiformis f. sp. hordei).</title>
        <authorList>
            <person name="Xia C."/>
            <person name="Wang M."/>
            <person name="Yin C."/>
            <person name="Cornejo O.E."/>
            <person name="Hulbert S.H."/>
            <person name="Chen X."/>
        </authorList>
    </citation>
    <scope>NUCLEOTIDE SEQUENCE [LARGE SCALE GENOMIC DNA]</scope>
    <source>
        <strain evidence="2">93-210</strain>
    </source>
</reference>
<reference evidence="1 2" key="3">
    <citation type="journal article" date="2022" name="Microbiol. Spectr.">
        <title>Folding features and dynamics of 3D genome architecture in plant fungal pathogens.</title>
        <authorList>
            <person name="Xia C."/>
        </authorList>
    </citation>
    <scope>NUCLEOTIDE SEQUENCE [LARGE SCALE GENOMIC DNA]</scope>
    <source>
        <strain evidence="1 2">93-210</strain>
    </source>
</reference>
<gene>
    <name evidence="1" type="ORF">MJO28_001433</name>
</gene>
<sequence>MADNESDSGSSSASSARSSSKKGKPAMELPKFTGENFSIWERKVEMHLKECGLLRYIQQPMLPNPTKRQKKRAYRTASILCSNLADDVFNTICTKERQENPYALWTQFKSVYASASILSGYEIWSKWEDTQFHNDLLKYISDIEKCVAEFNSIGLKIPDFILCWSIIGRITKKRPMMMQNLFSDLNALGSPRTVISKLREIGQYERTMGGKNVENTPTAPGTTALATNTGKNKRPYEKVRCKGKHNPAATSHEEADCWTVNPELRAQHLAKQAKPSAYHTTGAGSVTNQSSTENSSASEFVRPAFGYHLTAQEKAALTTILDSGASNHMLNSLTYFKSTTPVQIEIVTGSGPGELMAIARGDATLQLDSGGIITLKDALYVPRLSRNLLSFVQLVESKAIIAQVNGKFQVQIDDSQTLEVDTTNNLLEVKGVLLPRQMVHGLLTEAKPSTSEIVKWHKCLGHASFNRIAASLPFSIDTTKTHACDACMGGKISRIPFKSHFKPTSAPLEVVHADLVGPISPATNGGARYFLTLVNQHTGYIHTAILKEKSQAVEAIRGYKIFYEKQTGRVIKKLISDGGGEFCNNTLGRLLEDEGIKHNVSPPYTPQNNGLAERANRTILDMTRCLMLQANTSAEWWGEAVKTATATTNCLPSLSKSKKSPIEQLFRSVPDLNFFRPFGCRVWAVKPKQHRDTKFGSNSWEGVLIGRRGSPFLTTHPPRYYLPHECNQSASQSQPIAPSTELVFD</sequence>
<accession>A0ACC0ETA4</accession>
<organism evidence="1 2">
    <name type="scientific">Puccinia striiformis f. sp. tritici</name>
    <dbReference type="NCBI Taxonomy" id="168172"/>
    <lineage>
        <taxon>Eukaryota</taxon>
        <taxon>Fungi</taxon>
        <taxon>Dikarya</taxon>
        <taxon>Basidiomycota</taxon>
        <taxon>Pucciniomycotina</taxon>
        <taxon>Pucciniomycetes</taxon>
        <taxon>Pucciniales</taxon>
        <taxon>Pucciniaceae</taxon>
        <taxon>Puccinia</taxon>
    </lineage>
</organism>
<protein>
    <submittedName>
        <fullName evidence="1">Uncharacterized protein</fullName>
    </submittedName>
</protein>
<comment type="caution">
    <text evidence="1">The sequence shown here is derived from an EMBL/GenBank/DDBJ whole genome shotgun (WGS) entry which is preliminary data.</text>
</comment>
<evidence type="ECO:0000313" key="1">
    <source>
        <dbReference type="EMBL" id="KAI7960944.1"/>
    </source>
</evidence>
<dbReference type="EMBL" id="CM045866">
    <property type="protein sequence ID" value="KAI7960944.1"/>
    <property type="molecule type" value="Genomic_DNA"/>
</dbReference>
<evidence type="ECO:0000313" key="2">
    <source>
        <dbReference type="Proteomes" id="UP001060170"/>
    </source>
</evidence>
<reference evidence="2" key="1">
    <citation type="journal article" date="2018" name="BMC Genomics">
        <title>Genomic insights into host adaptation between the wheat stripe rust pathogen (Puccinia striiformis f. sp. tritici) and the barley stripe rust pathogen (Puccinia striiformis f. sp. hordei).</title>
        <authorList>
            <person name="Xia C."/>
            <person name="Wang M."/>
            <person name="Yin C."/>
            <person name="Cornejo O.E."/>
            <person name="Hulbert S.H."/>
            <person name="Chen X."/>
        </authorList>
    </citation>
    <scope>NUCLEOTIDE SEQUENCE [LARGE SCALE GENOMIC DNA]</scope>
    <source>
        <strain evidence="2">93-210</strain>
    </source>
</reference>
<proteinExistence type="predicted"/>
<dbReference type="Proteomes" id="UP001060170">
    <property type="component" value="Chromosome 2"/>
</dbReference>